<evidence type="ECO:0000256" key="1">
    <source>
        <dbReference type="ARBA" id="ARBA00021292"/>
    </source>
</evidence>
<dbReference type="Gene3D" id="3.40.50.2000">
    <property type="entry name" value="Glycogen Phosphorylase B"/>
    <property type="match status" value="2"/>
</dbReference>
<keyword evidence="3 5" id="KW-0808">Transferase</keyword>
<evidence type="ECO:0000256" key="3">
    <source>
        <dbReference type="ARBA" id="ARBA00022679"/>
    </source>
</evidence>
<dbReference type="PANTHER" id="PTHR45947">
    <property type="entry name" value="SULFOQUINOVOSYL TRANSFERASE SQD2"/>
    <property type="match status" value="1"/>
</dbReference>
<gene>
    <name evidence="5" type="ORF">GCM10025862_31350</name>
</gene>
<dbReference type="SUPFAM" id="SSF53756">
    <property type="entry name" value="UDP-Glycosyltransferase/glycogen phosphorylase"/>
    <property type="match status" value="1"/>
</dbReference>
<evidence type="ECO:0000259" key="4">
    <source>
        <dbReference type="Pfam" id="PF13439"/>
    </source>
</evidence>
<dbReference type="Pfam" id="PF13692">
    <property type="entry name" value="Glyco_trans_1_4"/>
    <property type="match status" value="1"/>
</dbReference>
<evidence type="ECO:0000313" key="5">
    <source>
        <dbReference type="EMBL" id="GMA21114.1"/>
    </source>
</evidence>
<evidence type="ECO:0000256" key="2">
    <source>
        <dbReference type="ARBA" id="ARBA00022676"/>
    </source>
</evidence>
<dbReference type="EMBL" id="BSUJ01000001">
    <property type="protein sequence ID" value="GMA21114.1"/>
    <property type="molecule type" value="Genomic_DNA"/>
</dbReference>
<comment type="caution">
    <text evidence="5">The sequence shown here is derived from an EMBL/GenBank/DDBJ whole genome shotgun (WGS) entry which is preliminary data.</text>
</comment>
<protein>
    <recommendedName>
        <fullName evidence="1">D-inositol 3-phosphate glycosyltransferase</fullName>
    </recommendedName>
</protein>
<evidence type="ECO:0000313" key="6">
    <source>
        <dbReference type="Proteomes" id="UP001157109"/>
    </source>
</evidence>
<dbReference type="InterPro" id="IPR028098">
    <property type="entry name" value="Glyco_trans_4-like_N"/>
</dbReference>
<keyword evidence="6" id="KW-1185">Reference proteome</keyword>
<feature type="domain" description="Glycosyltransferase subfamily 4-like N-terminal" evidence="4">
    <location>
        <begin position="13"/>
        <end position="173"/>
    </location>
</feature>
<dbReference type="GO" id="GO:0016740">
    <property type="term" value="F:transferase activity"/>
    <property type="evidence" value="ECO:0007669"/>
    <property type="project" value="UniProtKB-KW"/>
</dbReference>
<dbReference type="Pfam" id="PF13439">
    <property type="entry name" value="Glyco_transf_4"/>
    <property type="match status" value="1"/>
</dbReference>
<dbReference type="RefSeq" id="WP_241441421.1">
    <property type="nucleotide sequence ID" value="NZ_BSUJ01000001.1"/>
</dbReference>
<keyword evidence="2" id="KW-0328">Glycosyltransferase</keyword>
<dbReference type="PANTHER" id="PTHR45947:SF3">
    <property type="entry name" value="SULFOQUINOVOSYL TRANSFERASE SQD2"/>
    <property type="match status" value="1"/>
</dbReference>
<dbReference type="InterPro" id="IPR050194">
    <property type="entry name" value="Glycosyltransferase_grp1"/>
</dbReference>
<organism evidence="5 6">
    <name type="scientific">Arsenicicoccus piscis</name>
    <dbReference type="NCBI Taxonomy" id="673954"/>
    <lineage>
        <taxon>Bacteria</taxon>
        <taxon>Bacillati</taxon>
        <taxon>Actinomycetota</taxon>
        <taxon>Actinomycetes</taxon>
        <taxon>Micrococcales</taxon>
        <taxon>Intrasporangiaceae</taxon>
        <taxon>Arsenicicoccus</taxon>
    </lineage>
</organism>
<proteinExistence type="predicted"/>
<accession>A0ABQ6HRP9</accession>
<name>A0ABQ6HRP9_9MICO</name>
<reference evidence="6" key="1">
    <citation type="journal article" date="2019" name="Int. J. Syst. Evol. Microbiol.">
        <title>The Global Catalogue of Microorganisms (GCM) 10K type strain sequencing project: providing services to taxonomists for standard genome sequencing and annotation.</title>
        <authorList>
            <consortium name="The Broad Institute Genomics Platform"/>
            <consortium name="The Broad Institute Genome Sequencing Center for Infectious Disease"/>
            <person name="Wu L."/>
            <person name="Ma J."/>
        </authorList>
    </citation>
    <scope>NUCLEOTIDE SEQUENCE [LARGE SCALE GENOMIC DNA]</scope>
    <source>
        <strain evidence="6">NBRC 105830</strain>
    </source>
</reference>
<sequence length="364" mass="38015">MRVLHVSQPTEAGVPNVALALVADQVARGFEVTVACPTDEGYLAARAAEAGATVRHWAATRSPGPSSLAEARSLAAIVADVDPDVVHLHASKAGLAGRLAVRGRRPTIFMPHAWSFEAVTGPVARASALWERLATRWTDLTLCVSEQERRTGAAARCLARRTVVVPNGVDTDRWVPRDRETARAELGIGPVPLAVVVGRLARQKGQDVAIAAWPAVLEHLPGAQLVLVGDGPDRPALAAQVGMAGLDDSVRLVPGGDPTPWFAAADVVVLPSRWEGMPLVVLEAMAGGRSVVCSDVAGMSEALGASTPVVTPDDPAALADALVVRLTDPGLAALEGERNRARAVERFDVRAANARVAEVVAELA</sequence>
<dbReference type="Proteomes" id="UP001157109">
    <property type="component" value="Unassembled WGS sequence"/>
</dbReference>